<dbReference type="InterPro" id="IPR040976">
    <property type="entry name" value="Pkinase_fungal"/>
</dbReference>
<feature type="compositionally biased region" description="Basic and acidic residues" evidence="1">
    <location>
        <begin position="467"/>
        <end position="476"/>
    </location>
</feature>
<dbReference type="EMBL" id="JAYKXP010000100">
    <property type="protein sequence ID" value="KAK7026793.1"/>
    <property type="molecule type" value="Genomic_DNA"/>
</dbReference>
<feature type="compositionally biased region" description="Low complexity" evidence="1">
    <location>
        <begin position="813"/>
        <end position="828"/>
    </location>
</feature>
<comment type="caution">
    <text evidence="3">The sequence shown here is derived from an EMBL/GenBank/DDBJ whole genome shotgun (WGS) entry which is preliminary data.</text>
</comment>
<evidence type="ECO:0000313" key="3">
    <source>
        <dbReference type="EMBL" id="KAK7026793.1"/>
    </source>
</evidence>
<dbReference type="Proteomes" id="UP001383192">
    <property type="component" value="Unassembled WGS sequence"/>
</dbReference>
<evidence type="ECO:0000259" key="2">
    <source>
        <dbReference type="Pfam" id="PF17667"/>
    </source>
</evidence>
<organism evidence="3 4">
    <name type="scientific">Paramarasmius palmivorus</name>
    <dbReference type="NCBI Taxonomy" id="297713"/>
    <lineage>
        <taxon>Eukaryota</taxon>
        <taxon>Fungi</taxon>
        <taxon>Dikarya</taxon>
        <taxon>Basidiomycota</taxon>
        <taxon>Agaricomycotina</taxon>
        <taxon>Agaricomycetes</taxon>
        <taxon>Agaricomycetidae</taxon>
        <taxon>Agaricales</taxon>
        <taxon>Marasmiineae</taxon>
        <taxon>Marasmiaceae</taxon>
        <taxon>Paramarasmius</taxon>
    </lineage>
</organism>
<feature type="domain" description="Fungal-type protein kinase" evidence="2">
    <location>
        <begin position="177"/>
        <end position="617"/>
    </location>
</feature>
<accession>A0AAW0BN43</accession>
<dbReference type="AlphaFoldDB" id="A0AAW0BN43"/>
<feature type="region of interest" description="Disordered" evidence="1">
    <location>
        <begin position="429"/>
        <end position="476"/>
    </location>
</feature>
<name>A0AAW0BN43_9AGAR</name>
<dbReference type="Gene3D" id="1.10.510.10">
    <property type="entry name" value="Transferase(Phosphotransferase) domain 1"/>
    <property type="match status" value="1"/>
</dbReference>
<protein>
    <recommendedName>
        <fullName evidence="2">Fungal-type protein kinase domain-containing protein</fullName>
    </recommendedName>
</protein>
<dbReference type="SUPFAM" id="SSF56112">
    <property type="entry name" value="Protein kinase-like (PK-like)"/>
    <property type="match status" value="1"/>
</dbReference>
<feature type="region of interest" description="Disordered" evidence="1">
    <location>
        <begin position="786"/>
        <end position="919"/>
    </location>
</feature>
<feature type="compositionally biased region" description="Polar residues" evidence="1">
    <location>
        <begin position="833"/>
        <end position="849"/>
    </location>
</feature>
<dbReference type="PANTHER" id="PTHR38248">
    <property type="entry name" value="FUNK1 6"/>
    <property type="match status" value="1"/>
</dbReference>
<keyword evidence="4" id="KW-1185">Reference proteome</keyword>
<evidence type="ECO:0000313" key="4">
    <source>
        <dbReference type="Proteomes" id="UP001383192"/>
    </source>
</evidence>
<reference evidence="3 4" key="1">
    <citation type="submission" date="2024-01" db="EMBL/GenBank/DDBJ databases">
        <title>A draft genome for a cacao thread blight-causing isolate of Paramarasmius palmivorus.</title>
        <authorList>
            <person name="Baruah I.K."/>
            <person name="Bukari Y."/>
            <person name="Amoako-Attah I."/>
            <person name="Meinhardt L.W."/>
            <person name="Bailey B.A."/>
            <person name="Cohen S.P."/>
        </authorList>
    </citation>
    <scope>NUCLEOTIDE SEQUENCE [LARGE SCALE GENOMIC DNA]</scope>
    <source>
        <strain evidence="3 4">GH-12</strain>
    </source>
</reference>
<dbReference type="Pfam" id="PF17667">
    <property type="entry name" value="Pkinase_fungal"/>
    <property type="match status" value="1"/>
</dbReference>
<feature type="compositionally biased region" description="Polar residues" evidence="1">
    <location>
        <begin position="904"/>
        <end position="919"/>
    </location>
</feature>
<evidence type="ECO:0000256" key="1">
    <source>
        <dbReference type="SAM" id="MobiDB-lite"/>
    </source>
</evidence>
<feature type="compositionally biased region" description="Acidic residues" evidence="1">
    <location>
        <begin position="451"/>
        <end position="466"/>
    </location>
</feature>
<dbReference type="PANTHER" id="PTHR38248:SF2">
    <property type="entry name" value="FUNK1 11"/>
    <property type="match status" value="1"/>
</dbReference>
<sequence length="919" mass="102703">MSLNPDPKTPKHQPNTVYSNTPRRVDPTCHPGLATAELNELRPALMHSMGETVPEVDINWFLQYAVPRLSSNGDHDEDIRIVQRVVTKLKSNIVKGRWKWYKEDPSKMAADEDTVFKHMESISDAVLKAGKQYLSNRDPTCRLRCLPRKIGKSEMVNSNFKGDGNQLLEKTTGAGKKGKDDFYIVDSAVNHEYKKWDDIATVNANVVQLLGNSARILFSDPARRFRWSVSVENTTMRFWFLSRSVCFVSKPFNFVTQHKPFIHFLLATSFASKTALGYDPTVRRKVVQQEGKDVVAYEYMVEDEKGDRQVWYRTVGGVISNHRANRPLGRAIRVWLVQELDDDGVPFGPNLVLKDYWITLDSLTEGQIQSKIFEAAAKARGDEDFKKYFMTILHDTIVNIDGEEDSSPLHLGGATVPVTERLDLKKKAARKVPKAHIDSGHGDSTGGNEGPDPDEEWPSDEEEREDEDSKHEQHLYESRKHARLVFKEVGIPLHKVKDQKVLFRCLIDALCGLEVFYDARWVHRDISTGNLLLCYDENDQPICKISDLEYARPYLLEVPTGATEHAHKTGTPAFMAVEVQTKAHLFSRRKKTPASTKVPVLHSYLHDAESVWWIAMWHLFHTYPALQEHRVLSDDPEENISQQQSWADSIFPGNIDGSAQRLLFFQGTGTYDDSTQSLLHSESFSEIMVEALLKLRDYYETVELPPENIYNHELFAGIHKALVPFFENAQDIGVEVEFCEYFQRRTRAEAAKKDNTIAEDSGAAVGSTSVRRQGCSADNAVTQAVAEDSEAAGASPPSARRRGRSAKSVAKQAVAGSGASGDSPPSVSRRGHSASNQVAVDSGTTSKSPRQPIRRSARNARSTVNQMVAGGSGTAGSSRSARRRQGPTTNSAASPELKSKGKRSQTVAEFATSSSKRRK</sequence>
<gene>
    <name evidence="3" type="ORF">VNI00_015451</name>
</gene>
<proteinExistence type="predicted"/>
<feature type="compositionally biased region" description="Polar residues" evidence="1">
    <location>
        <begin position="12"/>
        <end position="22"/>
    </location>
</feature>
<feature type="region of interest" description="Disordered" evidence="1">
    <location>
        <begin position="1"/>
        <end position="26"/>
    </location>
</feature>
<dbReference type="InterPro" id="IPR011009">
    <property type="entry name" value="Kinase-like_dom_sf"/>
</dbReference>